<keyword evidence="10" id="KW-1185">Reference proteome</keyword>
<dbReference type="InterPro" id="IPR005576">
    <property type="entry name" value="Rpb7-like_N"/>
</dbReference>
<dbReference type="Pfam" id="PF08292">
    <property type="entry name" value="RNA_pol_Rbc25"/>
    <property type="match status" value="1"/>
</dbReference>
<keyword evidence="3 6" id="KW-0240">DNA-directed RNA polymerase</keyword>
<evidence type="ECO:0000256" key="2">
    <source>
        <dbReference type="ARBA" id="ARBA00009307"/>
    </source>
</evidence>
<name>A0A6D2KM32_9BRAS</name>
<dbReference type="InterPro" id="IPR036898">
    <property type="entry name" value="RNA_pol_Rpb7-like_N_sf"/>
</dbReference>
<dbReference type="PANTHER" id="PTHR12709">
    <property type="entry name" value="DNA-DIRECTED RNA POLYMERASE II, III"/>
    <property type="match status" value="1"/>
</dbReference>
<proteinExistence type="inferred from homology"/>
<dbReference type="OrthoDB" id="10256606at2759"/>
<evidence type="ECO:0000313" key="9">
    <source>
        <dbReference type="EMBL" id="CAA7055550.1"/>
    </source>
</evidence>
<feature type="domain" description="RNA polymerase Rpb7-like N-terminal" evidence="7">
    <location>
        <begin position="8"/>
        <end position="55"/>
    </location>
</feature>
<evidence type="ECO:0000259" key="7">
    <source>
        <dbReference type="Pfam" id="PF03876"/>
    </source>
</evidence>
<dbReference type="Proteomes" id="UP000467841">
    <property type="component" value="Unassembled WGS sequence"/>
</dbReference>
<dbReference type="Gene3D" id="2.40.50.140">
    <property type="entry name" value="Nucleic acid-binding proteins"/>
    <property type="match status" value="1"/>
</dbReference>
<dbReference type="Pfam" id="PF03876">
    <property type="entry name" value="SHS2_Rpb7-N"/>
    <property type="match status" value="1"/>
</dbReference>
<keyword evidence="4 6" id="KW-0804">Transcription</keyword>
<gene>
    <name evidence="9" type="ORF">MERR_LOCUS42786</name>
</gene>
<dbReference type="AlphaFoldDB" id="A0A6D2KM32"/>
<comment type="similarity">
    <text evidence="2">Belongs to the eukaryotic RPB7/RPC8 RNA polymerase subunit family.</text>
</comment>
<accession>A0A6D2KM32</accession>
<comment type="function">
    <text evidence="6">DNA-dependent RNA polymerase which catalyzes the transcription of DNA into RNA using the four ribonucleoside triphosphates as substrates.</text>
</comment>
<dbReference type="InterPro" id="IPR012340">
    <property type="entry name" value="NA-bd_OB-fold"/>
</dbReference>
<sequence>MFYLSELKHTVRVPYHLLNLPLEEAIISVLQNVFLDKVLENLGLCVSIYDIKSVEGAEYGAGTTSYQVGFRIVVFRPFVGEVIVANLKESGANGLRLTLGFFEDIYVPASFIPSPNRCEPDPYDRNQMRWVCKIGKPKEDVIIDDSCQIRFQVESISYPSKPFTRTEDANPFAPMVVTGNLYGDGLGPVSWWESFYEIGEEE</sequence>
<organism evidence="9 10">
    <name type="scientific">Microthlaspi erraticum</name>
    <dbReference type="NCBI Taxonomy" id="1685480"/>
    <lineage>
        <taxon>Eukaryota</taxon>
        <taxon>Viridiplantae</taxon>
        <taxon>Streptophyta</taxon>
        <taxon>Embryophyta</taxon>
        <taxon>Tracheophyta</taxon>
        <taxon>Spermatophyta</taxon>
        <taxon>Magnoliopsida</taxon>
        <taxon>eudicotyledons</taxon>
        <taxon>Gunneridae</taxon>
        <taxon>Pentapetalae</taxon>
        <taxon>rosids</taxon>
        <taxon>malvids</taxon>
        <taxon>Brassicales</taxon>
        <taxon>Brassicaceae</taxon>
        <taxon>Coluteocarpeae</taxon>
        <taxon>Microthlaspi</taxon>
    </lineage>
</organism>
<dbReference type="InterPro" id="IPR045113">
    <property type="entry name" value="Rpb7-like"/>
</dbReference>
<dbReference type="FunFam" id="2.40.50.140:FF:000488">
    <property type="entry name" value="Predicted protein"/>
    <property type="match status" value="1"/>
</dbReference>
<comment type="caution">
    <text evidence="9">The sequence shown here is derived from an EMBL/GenBank/DDBJ whole genome shotgun (WGS) entry which is preliminary data.</text>
</comment>
<protein>
    <recommendedName>
        <fullName evidence="6">DNA-directed RNA polymerase subunit</fullName>
    </recommendedName>
</protein>
<dbReference type="InterPro" id="IPR013238">
    <property type="entry name" value="RNA_pol_III_Rbc25"/>
</dbReference>
<comment type="subcellular location">
    <subcellularLocation>
        <location evidence="1 6">Nucleus</location>
    </subcellularLocation>
</comment>
<feature type="domain" description="RNA polymerase III subunit Rpc25" evidence="8">
    <location>
        <begin position="81"/>
        <end position="192"/>
    </location>
</feature>
<evidence type="ECO:0000256" key="5">
    <source>
        <dbReference type="ARBA" id="ARBA00023242"/>
    </source>
</evidence>
<dbReference type="Gene3D" id="3.30.1490.120">
    <property type="entry name" value="RNA polymerase Rpb7-like, N-terminal domain"/>
    <property type="match status" value="1"/>
</dbReference>
<evidence type="ECO:0000256" key="6">
    <source>
        <dbReference type="RuleBase" id="RU369086"/>
    </source>
</evidence>
<dbReference type="GO" id="GO:0005666">
    <property type="term" value="C:RNA polymerase III complex"/>
    <property type="evidence" value="ECO:0007669"/>
    <property type="project" value="TreeGrafter"/>
</dbReference>
<reference evidence="9" key="1">
    <citation type="submission" date="2020-01" db="EMBL/GenBank/DDBJ databases">
        <authorList>
            <person name="Mishra B."/>
        </authorList>
    </citation>
    <scope>NUCLEOTIDE SEQUENCE [LARGE SCALE GENOMIC DNA]</scope>
</reference>
<dbReference type="CDD" id="cd04330">
    <property type="entry name" value="RNAP_III_Rpc25_N"/>
    <property type="match status" value="1"/>
</dbReference>
<evidence type="ECO:0000256" key="4">
    <source>
        <dbReference type="ARBA" id="ARBA00023163"/>
    </source>
</evidence>
<evidence type="ECO:0000313" key="10">
    <source>
        <dbReference type="Proteomes" id="UP000467841"/>
    </source>
</evidence>
<dbReference type="EMBL" id="CACVBM020001607">
    <property type="protein sequence ID" value="CAA7055550.1"/>
    <property type="molecule type" value="Genomic_DNA"/>
</dbReference>
<evidence type="ECO:0000259" key="8">
    <source>
        <dbReference type="Pfam" id="PF08292"/>
    </source>
</evidence>
<dbReference type="SUPFAM" id="SSF50249">
    <property type="entry name" value="Nucleic acid-binding proteins"/>
    <property type="match status" value="1"/>
</dbReference>
<dbReference type="GO" id="GO:0006384">
    <property type="term" value="P:transcription initiation at RNA polymerase III promoter"/>
    <property type="evidence" value="ECO:0007669"/>
    <property type="project" value="TreeGrafter"/>
</dbReference>
<evidence type="ECO:0000256" key="1">
    <source>
        <dbReference type="ARBA" id="ARBA00004123"/>
    </source>
</evidence>
<evidence type="ECO:0000256" key="3">
    <source>
        <dbReference type="ARBA" id="ARBA00022478"/>
    </source>
</evidence>
<dbReference type="PANTHER" id="PTHR12709:SF1">
    <property type="entry name" value="DNA-DIRECTED RNA POLYMERASE III SUBUNIT RPC8"/>
    <property type="match status" value="1"/>
</dbReference>
<keyword evidence="5 6" id="KW-0539">Nucleus</keyword>
<dbReference type="SUPFAM" id="SSF88798">
    <property type="entry name" value="N-terminal, heterodimerisation domain of RBP7 (RpoE)"/>
    <property type="match status" value="1"/>
</dbReference>